<protein>
    <recommendedName>
        <fullName evidence="4">Chitin-binding type-2 domain-containing protein</fullName>
    </recommendedName>
</protein>
<dbReference type="OrthoDB" id="10583927at2759"/>
<organism evidence="2 3">
    <name type="scientific">Cryptotermes secundus</name>
    <dbReference type="NCBI Taxonomy" id="105785"/>
    <lineage>
        <taxon>Eukaryota</taxon>
        <taxon>Metazoa</taxon>
        <taxon>Ecdysozoa</taxon>
        <taxon>Arthropoda</taxon>
        <taxon>Hexapoda</taxon>
        <taxon>Insecta</taxon>
        <taxon>Pterygota</taxon>
        <taxon>Neoptera</taxon>
        <taxon>Polyneoptera</taxon>
        <taxon>Dictyoptera</taxon>
        <taxon>Blattodea</taxon>
        <taxon>Blattoidea</taxon>
        <taxon>Termitoidae</taxon>
        <taxon>Kalotermitidae</taxon>
        <taxon>Cryptotermitinae</taxon>
        <taxon>Cryptotermes</taxon>
    </lineage>
</organism>
<evidence type="ECO:0008006" key="4">
    <source>
        <dbReference type="Google" id="ProtNLM"/>
    </source>
</evidence>
<dbReference type="GO" id="GO:0008061">
    <property type="term" value="F:chitin binding"/>
    <property type="evidence" value="ECO:0007669"/>
    <property type="project" value="InterPro"/>
</dbReference>
<dbReference type="Proteomes" id="UP000235965">
    <property type="component" value="Unassembled WGS sequence"/>
</dbReference>
<reference evidence="2 3" key="1">
    <citation type="submission" date="2017-12" db="EMBL/GenBank/DDBJ databases">
        <title>Hemimetabolous genomes reveal molecular basis of termite eusociality.</title>
        <authorList>
            <person name="Harrison M.C."/>
            <person name="Jongepier E."/>
            <person name="Robertson H.M."/>
            <person name="Arning N."/>
            <person name="Bitard-Feildel T."/>
            <person name="Chao H."/>
            <person name="Childers C.P."/>
            <person name="Dinh H."/>
            <person name="Doddapaneni H."/>
            <person name="Dugan S."/>
            <person name="Gowin J."/>
            <person name="Greiner C."/>
            <person name="Han Y."/>
            <person name="Hu H."/>
            <person name="Hughes D.S.T."/>
            <person name="Huylmans A.-K."/>
            <person name="Kemena C."/>
            <person name="Kremer L.P.M."/>
            <person name="Lee S.L."/>
            <person name="Lopez-Ezquerra A."/>
            <person name="Mallet L."/>
            <person name="Monroy-Kuhn J.M."/>
            <person name="Moser A."/>
            <person name="Murali S.C."/>
            <person name="Muzny D.M."/>
            <person name="Otani S."/>
            <person name="Piulachs M.-D."/>
            <person name="Poelchau M."/>
            <person name="Qu J."/>
            <person name="Schaub F."/>
            <person name="Wada-Katsumata A."/>
            <person name="Worley K.C."/>
            <person name="Xie Q."/>
            <person name="Ylla G."/>
            <person name="Poulsen M."/>
            <person name="Gibbs R.A."/>
            <person name="Schal C."/>
            <person name="Richards S."/>
            <person name="Belles X."/>
            <person name="Korb J."/>
            <person name="Bornberg-Bauer E."/>
        </authorList>
    </citation>
    <scope>NUCLEOTIDE SEQUENCE [LARGE SCALE GENOMIC DNA]</scope>
    <source>
        <tissue evidence="2">Whole body</tissue>
    </source>
</reference>
<feature type="region of interest" description="Disordered" evidence="1">
    <location>
        <begin position="45"/>
        <end position="64"/>
    </location>
</feature>
<evidence type="ECO:0000313" key="3">
    <source>
        <dbReference type="Proteomes" id="UP000235965"/>
    </source>
</evidence>
<dbReference type="AlphaFoldDB" id="A0A2J7RLH2"/>
<feature type="region of interest" description="Disordered" evidence="1">
    <location>
        <begin position="138"/>
        <end position="168"/>
    </location>
</feature>
<gene>
    <name evidence="2" type="ORF">B7P43_G03430</name>
</gene>
<dbReference type="SUPFAM" id="SSF57625">
    <property type="entry name" value="Invertebrate chitin-binding proteins"/>
    <property type="match status" value="1"/>
</dbReference>
<evidence type="ECO:0000313" key="2">
    <source>
        <dbReference type="EMBL" id="PNF41686.1"/>
    </source>
</evidence>
<dbReference type="InterPro" id="IPR036508">
    <property type="entry name" value="Chitin-bd_dom_sf"/>
</dbReference>
<sequence length="323" mass="35894">MQGVSTLLQSTNLTVSTNILRNYSSNLEEAEESNDHISGTAVISMSTESPNEQELTHQGRTREGSEFGSTTLFITDYKDSETFNVLSEPTETGNSVLETSTGVRIETDSVTSAVSVRETMTGLPTSVAPFSTISKVTETNKAPSDRLETESTVTSESEAHTAEQFSVTEPDSTVPIYPDFPDFNDVSSTTEGPMFTFTIPSTSFGKHAPSNYHCIGPGRFPARLSCTEYHICRLVGIWFVHFKQNCHFGLQFSLRFRFCVPSYLSDCKIDPYLANVRRKAGARSEQDDITSSEFEDESEGGRTREVSRRNLWFPLLKEGRALY</sequence>
<name>A0A2J7RLH2_9NEOP</name>
<keyword evidence="3" id="KW-1185">Reference proteome</keyword>
<comment type="caution">
    <text evidence="2">The sequence shown here is derived from an EMBL/GenBank/DDBJ whole genome shotgun (WGS) entry which is preliminary data.</text>
</comment>
<evidence type="ECO:0000256" key="1">
    <source>
        <dbReference type="SAM" id="MobiDB-lite"/>
    </source>
</evidence>
<dbReference type="InParanoid" id="A0A2J7RLH2"/>
<proteinExistence type="predicted"/>
<dbReference type="EMBL" id="NEVH01002684">
    <property type="protein sequence ID" value="PNF41686.1"/>
    <property type="molecule type" value="Genomic_DNA"/>
</dbReference>
<feature type="compositionally biased region" description="Basic and acidic residues" evidence="1">
    <location>
        <begin position="54"/>
        <end position="64"/>
    </location>
</feature>
<accession>A0A2J7RLH2</accession>